<accession>A0ABR0A516</accession>
<dbReference type="Proteomes" id="UP001234178">
    <property type="component" value="Unassembled WGS sequence"/>
</dbReference>
<dbReference type="EMBL" id="JAOYFB010000036">
    <property type="protein sequence ID" value="KAK4020231.1"/>
    <property type="molecule type" value="Genomic_DNA"/>
</dbReference>
<evidence type="ECO:0000313" key="2">
    <source>
        <dbReference type="Proteomes" id="UP001234178"/>
    </source>
</evidence>
<proteinExistence type="predicted"/>
<comment type="caution">
    <text evidence="1">The sequence shown here is derived from an EMBL/GenBank/DDBJ whole genome shotgun (WGS) entry which is preliminary data.</text>
</comment>
<sequence length="66" mass="7487">MWQQLFSSRTCTYEIILSEWDTAVSNWTSLPVLFRLAVFIQATTETTLATGNSSWIEDRNGCHDGS</sequence>
<gene>
    <name evidence="1" type="ORF">OUZ56_002226</name>
</gene>
<organism evidence="1 2">
    <name type="scientific">Daphnia magna</name>
    <dbReference type="NCBI Taxonomy" id="35525"/>
    <lineage>
        <taxon>Eukaryota</taxon>
        <taxon>Metazoa</taxon>
        <taxon>Ecdysozoa</taxon>
        <taxon>Arthropoda</taxon>
        <taxon>Crustacea</taxon>
        <taxon>Branchiopoda</taxon>
        <taxon>Diplostraca</taxon>
        <taxon>Cladocera</taxon>
        <taxon>Anomopoda</taxon>
        <taxon>Daphniidae</taxon>
        <taxon>Daphnia</taxon>
    </lineage>
</organism>
<reference evidence="1 2" key="1">
    <citation type="journal article" date="2023" name="Nucleic Acids Res.">
        <title>The hologenome of Daphnia magna reveals possible DNA methylation and microbiome-mediated evolution of the host genome.</title>
        <authorList>
            <person name="Chaturvedi A."/>
            <person name="Li X."/>
            <person name="Dhandapani V."/>
            <person name="Marshall H."/>
            <person name="Kissane S."/>
            <person name="Cuenca-Cambronero M."/>
            <person name="Asole G."/>
            <person name="Calvet F."/>
            <person name="Ruiz-Romero M."/>
            <person name="Marangio P."/>
            <person name="Guigo R."/>
            <person name="Rago D."/>
            <person name="Mirbahai L."/>
            <person name="Eastwood N."/>
            <person name="Colbourne J.K."/>
            <person name="Zhou J."/>
            <person name="Mallon E."/>
            <person name="Orsini L."/>
        </authorList>
    </citation>
    <scope>NUCLEOTIDE SEQUENCE [LARGE SCALE GENOMIC DNA]</scope>
    <source>
        <strain evidence="1">LRV0_1</strain>
    </source>
</reference>
<keyword evidence="2" id="KW-1185">Reference proteome</keyword>
<name>A0ABR0A516_9CRUS</name>
<protein>
    <submittedName>
        <fullName evidence="1">Uncharacterized protein</fullName>
    </submittedName>
</protein>
<evidence type="ECO:0000313" key="1">
    <source>
        <dbReference type="EMBL" id="KAK4020231.1"/>
    </source>
</evidence>